<protein>
    <recommendedName>
        <fullName evidence="2">DNA-directed RNA polymerase</fullName>
        <ecNumber evidence="2">2.7.7.6</ecNumber>
    </recommendedName>
</protein>
<dbReference type="GO" id="GO:0003677">
    <property type="term" value="F:DNA binding"/>
    <property type="evidence" value="ECO:0007669"/>
    <property type="project" value="InterPro"/>
</dbReference>
<evidence type="ECO:0000256" key="4">
    <source>
        <dbReference type="ARBA" id="ARBA00022679"/>
    </source>
</evidence>
<dbReference type="Gene3D" id="3.90.1100.10">
    <property type="match status" value="1"/>
</dbReference>
<keyword evidence="6" id="KW-0804">Transcription</keyword>
<accession>A0AAW0W1K6</accession>
<keyword evidence="4" id="KW-0808">Transferase</keyword>
<dbReference type="GO" id="GO:0003899">
    <property type="term" value="F:DNA-directed RNA polymerase activity"/>
    <property type="evidence" value="ECO:0007669"/>
    <property type="project" value="UniProtKB-EC"/>
</dbReference>
<gene>
    <name evidence="8" type="ORF">OTU49_011865</name>
</gene>
<dbReference type="PANTHER" id="PTHR20856">
    <property type="entry name" value="DNA-DIRECTED RNA POLYMERASE I SUBUNIT 2"/>
    <property type="match status" value="1"/>
</dbReference>
<dbReference type="EC" id="2.7.7.6" evidence="2"/>
<proteinExistence type="inferred from homology"/>
<feature type="domain" description="RNA polymerase beta subunit protrusion" evidence="7">
    <location>
        <begin position="43"/>
        <end position="139"/>
    </location>
</feature>
<keyword evidence="5" id="KW-0548">Nucleotidyltransferase</keyword>
<organism evidence="8 9">
    <name type="scientific">Cherax quadricarinatus</name>
    <name type="common">Australian red claw crayfish</name>
    <dbReference type="NCBI Taxonomy" id="27406"/>
    <lineage>
        <taxon>Eukaryota</taxon>
        <taxon>Metazoa</taxon>
        <taxon>Ecdysozoa</taxon>
        <taxon>Arthropoda</taxon>
        <taxon>Crustacea</taxon>
        <taxon>Multicrustacea</taxon>
        <taxon>Malacostraca</taxon>
        <taxon>Eumalacostraca</taxon>
        <taxon>Eucarida</taxon>
        <taxon>Decapoda</taxon>
        <taxon>Pleocyemata</taxon>
        <taxon>Astacidea</taxon>
        <taxon>Parastacoidea</taxon>
        <taxon>Parastacidae</taxon>
        <taxon>Cherax</taxon>
    </lineage>
</organism>
<keyword evidence="9" id="KW-1185">Reference proteome</keyword>
<sequence>MGETVPGNLVPEWADLDPNTLREPVKSIEDKWKLVPAFLRVKGLVKQHIDSFNYFINVDIKNIVKANSRVTSDVDPLFYVKYMDVRVSKPNIEEGMNIVKETAPHECRLRDITYSAPIMVDVEYMRGDHRIFRRDIPIGQFSF</sequence>
<dbReference type="InterPro" id="IPR007644">
    <property type="entry name" value="RNA_pol_bsu_protrusion"/>
</dbReference>
<dbReference type="GO" id="GO:0006351">
    <property type="term" value="P:DNA-templated transcription"/>
    <property type="evidence" value="ECO:0007669"/>
    <property type="project" value="InterPro"/>
</dbReference>
<evidence type="ECO:0000256" key="2">
    <source>
        <dbReference type="ARBA" id="ARBA00012418"/>
    </source>
</evidence>
<dbReference type="Pfam" id="PF04563">
    <property type="entry name" value="RNA_pol_Rpb2_1"/>
    <property type="match status" value="1"/>
</dbReference>
<evidence type="ECO:0000256" key="1">
    <source>
        <dbReference type="ARBA" id="ARBA00006835"/>
    </source>
</evidence>
<evidence type="ECO:0000313" key="8">
    <source>
        <dbReference type="EMBL" id="KAK8723152.1"/>
    </source>
</evidence>
<dbReference type="EMBL" id="JARKIK010000091">
    <property type="protein sequence ID" value="KAK8723152.1"/>
    <property type="molecule type" value="Genomic_DNA"/>
</dbReference>
<dbReference type="GO" id="GO:0000428">
    <property type="term" value="C:DNA-directed RNA polymerase complex"/>
    <property type="evidence" value="ECO:0007669"/>
    <property type="project" value="UniProtKB-KW"/>
</dbReference>
<dbReference type="GO" id="GO:0032549">
    <property type="term" value="F:ribonucleoside binding"/>
    <property type="evidence" value="ECO:0007669"/>
    <property type="project" value="InterPro"/>
</dbReference>
<keyword evidence="3" id="KW-0240">DNA-directed RNA polymerase</keyword>
<dbReference type="Proteomes" id="UP001445076">
    <property type="component" value="Unassembled WGS sequence"/>
</dbReference>
<dbReference type="AlphaFoldDB" id="A0AAW0W1K6"/>
<reference evidence="8 9" key="1">
    <citation type="journal article" date="2024" name="BMC Genomics">
        <title>Genome assembly of redclaw crayfish (Cherax quadricarinatus) provides insights into its immune adaptation and hypoxia tolerance.</title>
        <authorList>
            <person name="Liu Z."/>
            <person name="Zheng J."/>
            <person name="Li H."/>
            <person name="Fang K."/>
            <person name="Wang S."/>
            <person name="He J."/>
            <person name="Zhou D."/>
            <person name="Weng S."/>
            <person name="Chi M."/>
            <person name="Gu Z."/>
            <person name="He J."/>
            <person name="Li F."/>
            <person name="Wang M."/>
        </authorList>
    </citation>
    <scope>NUCLEOTIDE SEQUENCE [LARGE SCALE GENOMIC DNA]</scope>
    <source>
        <strain evidence="8">ZL_2023a</strain>
    </source>
</reference>
<evidence type="ECO:0000259" key="7">
    <source>
        <dbReference type="Pfam" id="PF04563"/>
    </source>
</evidence>
<evidence type="ECO:0000256" key="6">
    <source>
        <dbReference type="ARBA" id="ARBA00023163"/>
    </source>
</evidence>
<dbReference type="SUPFAM" id="SSF64484">
    <property type="entry name" value="beta and beta-prime subunits of DNA dependent RNA-polymerase"/>
    <property type="match status" value="1"/>
</dbReference>
<name>A0AAW0W1K6_CHEQU</name>
<comment type="caution">
    <text evidence="8">The sequence shown here is derived from an EMBL/GenBank/DDBJ whole genome shotgun (WGS) entry which is preliminary data.</text>
</comment>
<evidence type="ECO:0000256" key="3">
    <source>
        <dbReference type="ARBA" id="ARBA00022478"/>
    </source>
</evidence>
<comment type="similarity">
    <text evidence="1">Belongs to the RNA polymerase beta chain family.</text>
</comment>
<evidence type="ECO:0000256" key="5">
    <source>
        <dbReference type="ARBA" id="ARBA00022695"/>
    </source>
</evidence>
<evidence type="ECO:0000313" key="9">
    <source>
        <dbReference type="Proteomes" id="UP001445076"/>
    </source>
</evidence>
<dbReference type="InterPro" id="IPR015712">
    <property type="entry name" value="DNA-dir_RNA_pol_su2"/>
</dbReference>